<feature type="domain" description="DUF438" evidence="2">
    <location>
        <begin position="11"/>
        <end position="76"/>
    </location>
</feature>
<feature type="domain" description="Hemerythrin-like" evidence="1">
    <location>
        <begin position="86"/>
        <end position="221"/>
    </location>
</feature>
<dbReference type="PANTHER" id="PTHR39966">
    <property type="entry name" value="BLL2471 PROTEIN-RELATED"/>
    <property type="match status" value="1"/>
</dbReference>
<evidence type="ECO:0000259" key="2">
    <source>
        <dbReference type="Pfam" id="PF04282"/>
    </source>
</evidence>
<dbReference type="Pfam" id="PF04282">
    <property type="entry name" value="DUF438"/>
    <property type="match status" value="1"/>
</dbReference>
<dbReference type="InterPro" id="IPR012312">
    <property type="entry name" value="Hemerythrin-like"/>
</dbReference>
<protein>
    <submittedName>
        <fullName evidence="3">DUF438 domain-containing protein</fullName>
    </submittedName>
</protein>
<dbReference type="InterPro" id="IPR007380">
    <property type="entry name" value="DUF438"/>
</dbReference>
<proteinExistence type="predicted"/>
<dbReference type="InterPro" id="IPR035965">
    <property type="entry name" value="PAS-like_dom_sf"/>
</dbReference>
<organism evidence="3 4">
    <name type="scientific">Thermosipho ferrireducens</name>
    <dbReference type="NCBI Taxonomy" id="2571116"/>
    <lineage>
        <taxon>Bacteria</taxon>
        <taxon>Thermotogati</taxon>
        <taxon>Thermotogota</taxon>
        <taxon>Thermotogae</taxon>
        <taxon>Thermotogales</taxon>
        <taxon>Fervidobacteriaceae</taxon>
        <taxon>Thermosipho</taxon>
    </lineage>
</organism>
<dbReference type="PANTHER" id="PTHR39966:SF3">
    <property type="entry name" value="DUF438 DOMAIN-CONTAINING PROTEIN"/>
    <property type="match status" value="1"/>
</dbReference>
<sequence>MSEIFSKKEYLKNLIKRSKHEDTEQLKQELRKIISQLSPEEIAKVEQELMEEENLSIEDIRNVCDVHLQMFEEYVEKEKLDVPEWHPIFILMKEHEHILHTLEGLRNISKELSKIQGIDEALPKLLKLSQTIEELHAAEKYFLKEENALFPYIEKHGVVKPPAIMWKEHDIVRELRKRLKKLKDERNLETVKKELSQIAIELSELFVSHVHKEHSILFPTALNLISENEWYLIREEFDKIGYCCYKPKPFGRKISEEKILIENRIKFPSGELTLEELNAVLNVLPVDISFVDKNDEVKYFNETEDRIFVRSRAIIGRKVQNCHPEKSIDIVNKILNDFKSGKRDKADFWIKLGEKYVYIQYFAVRDKNGEYLGTLEVTQDIAPLQKIQGEKRIYDEK</sequence>
<dbReference type="RefSeq" id="WP_207566238.1">
    <property type="nucleotide sequence ID" value="NZ_CP071446.1"/>
</dbReference>
<evidence type="ECO:0000259" key="1">
    <source>
        <dbReference type="Pfam" id="PF01814"/>
    </source>
</evidence>
<dbReference type="Proteomes" id="UP000671862">
    <property type="component" value="Chromosome"/>
</dbReference>
<gene>
    <name evidence="3" type="ORF">JYK00_07200</name>
</gene>
<keyword evidence="4" id="KW-1185">Reference proteome</keyword>
<dbReference type="Gene3D" id="3.30.450.20">
    <property type="entry name" value="PAS domain"/>
    <property type="match status" value="1"/>
</dbReference>
<dbReference type="Pfam" id="PF13596">
    <property type="entry name" value="PAS_10"/>
    <property type="match status" value="1"/>
</dbReference>
<dbReference type="EMBL" id="CP071446">
    <property type="protein sequence ID" value="QTA37513.1"/>
    <property type="molecule type" value="Genomic_DNA"/>
</dbReference>
<accession>A0ABX7S4U5</accession>
<reference evidence="3 4" key="1">
    <citation type="submission" date="2021-03" db="EMBL/GenBank/DDBJ databases">
        <title>Thermosipho ferrireducens sp.nov., an anaerobic thermophilic iron-reducing bacterium isolated from a deep-sea hydrothermal sulfide deposits.</title>
        <authorList>
            <person name="Zeng X."/>
            <person name="Chen Y."/>
            <person name="Shao Z."/>
        </authorList>
    </citation>
    <scope>NUCLEOTIDE SEQUENCE [LARGE SCALE GENOMIC DNA]</scope>
    <source>
        <strain evidence="3 4">JL129W03</strain>
    </source>
</reference>
<evidence type="ECO:0000313" key="3">
    <source>
        <dbReference type="EMBL" id="QTA37513.1"/>
    </source>
</evidence>
<name>A0ABX7S4U5_9BACT</name>
<dbReference type="SUPFAM" id="SSF55785">
    <property type="entry name" value="PYP-like sensor domain (PAS domain)"/>
    <property type="match status" value="1"/>
</dbReference>
<evidence type="ECO:0000313" key="4">
    <source>
        <dbReference type="Proteomes" id="UP000671862"/>
    </source>
</evidence>
<dbReference type="Pfam" id="PF01814">
    <property type="entry name" value="Hemerythrin"/>
    <property type="match status" value="1"/>
</dbReference>
<dbReference type="Gene3D" id="1.20.120.520">
    <property type="entry name" value="nmb1532 protein domain like"/>
    <property type="match status" value="1"/>
</dbReference>